<feature type="domain" description="D-alanine--D-alanine ligase N-terminal" evidence="1">
    <location>
        <begin position="52"/>
        <end position="89"/>
    </location>
</feature>
<feature type="non-terminal residue" evidence="2">
    <location>
        <position position="89"/>
    </location>
</feature>
<protein>
    <recommendedName>
        <fullName evidence="1">D-alanine--D-alanine ligase N-terminal domain-containing protein</fullName>
    </recommendedName>
</protein>
<dbReference type="Gene3D" id="3.40.50.20">
    <property type="match status" value="1"/>
</dbReference>
<evidence type="ECO:0000313" key="2">
    <source>
        <dbReference type="EMBL" id="SVC41702.1"/>
    </source>
</evidence>
<dbReference type="Pfam" id="PF01820">
    <property type="entry name" value="Dala_Dala_lig_N"/>
    <property type="match status" value="1"/>
</dbReference>
<dbReference type="EMBL" id="UINC01090079">
    <property type="protein sequence ID" value="SVC41702.1"/>
    <property type="molecule type" value="Genomic_DNA"/>
</dbReference>
<proteinExistence type="predicted"/>
<sequence>MKLEKKIIGVLMGGLSPEREVSLASGNAVLEALERKGLNGIGIDVSNDIAFSLEKNKIDIACIALHGVYGEDGSIQGLLEYAKIPYTGS</sequence>
<gene>
    <name evidence="2" type="ORF">METZ01_LOCUS294556</name>
</gene>
<dbReference type="InterPro" id="IPR016185">
    <property type="entry name" value="PreATP-grasp_dom_sf"/>
</dbReference>
<dbReference type="AlphaFoldDB" id="A0A382M2W8"/>
<name>A0A382M2W8_9ZZZZ</name>
<dbReference type="PROSITE" id="PS00843">
    <property type="entry name" value="DALA_DALA_LIGASE_1"/>
    <property type="match status" value="1"/>
</dbReference>
<organism evidence="2">
    <name type="scientific">marine metagenome</name>
    <dbReference type="NCBI Taxonomy" id="408172"/>
    <lineage>
        <taxon>unclassified sequences</taxon>
        <taxon>metagenomes</taxon>
        <taxon>ecological metagenomes</taxon>
    </lineage>
</organism>
<reference evidence="2" key="1">
    <citation type="submission" date="2018-05" db="EMBL/GenBank/DDBJ databases">
        <authorList>
            <person name="Lanie J.A."/>
            <person name="Ng W.-L."/>
            <person name="Kazmierczak K.M."/>
            <person name="Andrzejewski T.M."/>
            <person name="Davidsen T.M."/>
            <person name="Wayne K.J."/>
            <person name="Tettelin H."/>
            <person name="Glass J.I."/>
            <person name="Rusch D."/>
            <person name="Podicherti R."/>
            <person name="Tsui H.-C.T."/>
            <person name="Winkler M.E."/>
        </authorList>
    </citation>
    <scope>NUCLEOTIDE SEQUENCE</scope>
</reference>
<dbReference type="InterPro" id="IPR011127">
    <property type="entry name" value="Dala_Dala_lig_N"/>
</dbReference>
<accession>A0A382M2W8</accession>
<dbReference type="SUPFAM" id="SSF52440">
    <property type="entry name" value="PreATP-grasp domain"/>
    <property type="match status" value="1"/>
</dbReference>
<evidence type="ECO:0000259" key="1">
    <source>
        <dbReference type="Pfam" id="PF01820"/>
    </source>
</evidence>
<dbReference type="InterPro" id="IPR000291">
    <property type="entry name" value="D-Ala_lig_Van_CS"/>
</dbReference>